<sequence>MDRSHADANRANWDERADIHYRDETGFYRIDDVVAGRPVLTAIERRELPALDGKSVAHFQCHIGTDTLSVKLLGAASVTGLDFSGRALIRARDLARRAGLEARFVEGSVYDAVALLGESYDLVFTSWGTITWLDDLRAWASAVAGVLRPGGQFYFADSHPVAHLFEDAPDGGIELHFDYRAARGAPVSNDVEVTYTGSPEKLRNIRTYEWQHSLGDVLNALVGAGLVIDFVHEHDEIPWMMFSNMVPGRDKGMFRLPDGHVRLPMAWSIMAHKP</sequence>
<dbReference type="Proteomes" id="UP001156691">
    <property type="component" value="Unassembled WGS sequence"/>
</dbReference>
<dbReference type="SUPFAM" id="SSF53335">
    <property type="entry name" value="S-adenosyl-L-methionine-dependent methyltransferases"/>
    <property type="match status" value="1"/>
</dbReference>
<dbReference type="Gene3D" id="3.40.50.150">
    <property type="entry name" value="Vaccinia Virus protein VP39"/>
    <property type="match status" value="1"/>
</dbReference>
<reference evidence="3" key="1">
    <citation type="journal article" date="2019" name="Int. J. Syst. Evol. Microbiol.">
        <title>The Global Catalogue of Microorganisms (GCM) 10K type strain sequencing project: providing services to taxonomists for standard genome sequencing and annotation.</title>
        <authorList>
            <consortium name="The Broad Institute Genomics Platform"/>
            <consortium name="The Broad Institute Genome Sequencing Center for Infectious Disease"/>
            <person name="Wu L."/>
            <person name="Ma J."/>
        </authorList>
    </citation>
    <scope>NUCLEOTIDE SEQUENCE [LARGE SCALE GENOMIC DNA]</scope>
    <source>
        <strain evidence="3">NBRC 112416</strain>
    </source>
</reference>
<organism evidence="2 3">
    <name type="scientific">Devosia nitrariae</name>
    <dbReference type="NCBI Taxonomy" id="2071872"/>
    <lineage>
        <taxon>Bacteria</taxon>
        <taxon>Pseudomonadati</taxon>
        <taxon>Pseudomonadota</taxon>
        <taxon>Alphaproteobacteria</taxon>
        <taxon>Hyphomicrobiales</taxon>
        <taxon>Devosiaceae</taxon>
        <taxon>Devosia</taxon>
    </lineage>
</organism>
<dbReference type="Pfam" id="PF13649">
    <property type="entry name" value="Methyltransf_25"/>
    <property type="match status" value="1"/>
</dbReference>
<evidence type="ECO:0000313" key="3">
    <source>
        <dbReference type="Proteomes" id="UP001156691"/>
    </source>
</evidence>
<dbReference type="RefSeq" id="WP_284339330.1">
    <property type="nucleotide sequence ID" value="NZ_BSNS01000007.1"/>
</dbReference>
<keyword evidence="3" id="KW-1185">Reference proteome</keyword>
<comment type="caution">
    <text evidence="2">The sequence shown here is derived from an EMBL/GenBank/DDBJ whole genome shotgun (WGS) entry which is preliminary data.</text>
</comment>
<dbReference type="EMBL" id="BSNS01000007">
    <property type="protein sequence ID" value="GLQ53877.1"/>
    <property type="molecule type" value="Genomic_DNA"/>
</dbReference>
<evidence type="ECO:0000313" key="2">
    <source>
        <dbReference type="EMBL" id="GLQ53877.1"/>
    </source>
</evidence>
<dbReference type="InterPro" id="IPR029063">
    <property type="entry name" value="SAM-dependent_MTases_sf"/>
</dbReference>
<feature type="domain" description="Methyltransferase" evidence="1">
    <location>
        <begin position="61"/>
        <end position="151"/>
    </location>
</feature>
<accession>A0ABQ5W1L3</accession>
<dbReference type="InterPro" id="IPR041698">
    <property type="entry name" value="Methyltransf_25"/>
</dbReference>
<name>A0ABQ5W1L3_9HYPH</name>
<evidence type="ECO:0000259" key="1">
    <source>
        <dbReference type="Pfam" id="PF13649"/>
    </source>
</evidence>
<proteinExistence type="predicted"/>
<gene>
    <name evidence="2" type="ORF">GCM10010862_11360</name>
</gene>
<dbReference type="CDD" id="cd02440">
    <property type="entry name" value="AdoMet_MTases"/>
    <property type="match status" value="1"/>
</dbReference>
<protein>
    <recommendedName>
        <fullName evidence="1">Methyltransferase domain-containing protein</fullName>
    </recommendedName>
</protein>